<dbReference type="InterPro" id="IPR018517">
    <property type="entry name" value="tRNA_hU_synthase_CS"/>
</dbReference>
<dbReference type="Gene3D" id="3.30.160.20">
    <property type="match status" value="1"/>
</dbReference>
<dbReference type="CDD" id="cd02801">
    <property type="entry name" value="DUS_like_FMN"/>
    <property type="match status" value="1"/>
</dbReference>
<dbReference type="SUPFAM" id="SSF51395">
    <property type="entry name" value="FMN-linked oxidoreductases"/>
    <property type="match status" value="1"/>
</dbReference>
<accession>A0A1D1VWW8</accession>
<dbReference type="STRING" id="947166.A0A1D1VWW8"/>
<protein>
    <recommendedName>
        <fullName evidence="6">DRBM domain-containing protein</fullName>
    </recommendedName>
</protein>
<dbReference type="GO" id="GO:0005737">
    <property type="term" value="C:cytoplasm"/>
    <property type="evidence" value="ECO:0007669"/>
    <property type="project" value="TreeGrafter"/>
</dbReference>
<evidence type="ECO:0000313" key="7">
    <source>
        <dbReference type="EMBL" id="GAV05955.1"/>
    </source>
</evidence>
<keyword evidence="4" id="KW-0819">tRNA processing</keyword>
<feature type="domain" description="DRBM" evidence="6">
    <location>
        <begin position="379"/>
        <end position="442"/>
    </location>
</feature>
<dbReference type="Gene3D" id="3.20.20.70">
    <property type="entry name" value="Aldolase class I"/>
    <property type="match status" value="1"/>
</dbReference>
<dbReference type="EMBL" id="BDGG01000012">
    <property type="protein sequence ID" value="GAV05955.1"/>
    <property type="molecule type" value="Genomic_DNA"/>
</dbReference>
<organism evidence="7 8">
    <name type="scientific">Ramazzottius varieornatus</name>
    <name type="common">Water bear</name>
    <name type="synonym">Tardigrade</name>
    <dbReference type="NCBI Taxonomy" id="947166"/>
    <lineage>
        <taxon>Eukaryota</taxon>
        <taxon>Metazoa</taxon>
        <taxon>Ecdysozoa</taxon>
        <taxon>Tardigrada</taxon>
        <taxon>Eutardigrada</taxon>
        <taxon>Parachela</taxon>
        <taxon>Hypsibioidea</taxon>
        <taxon>Ramazzottiidae</taxon>
        <taxon>Ramazzottius</taxon>
    </lineage>
</organism>
<dbReference type="InterPro" id="IPR052582">
    <property type="entry name" value="tRNA-DUS-like"/>
</dbReference>
<dbReference type="Proteomes" id="UP000186922">
    <property type="component" value="Unassembled WGS sequence"/>
</dbReference>
<dbReference type="SUPFAM" id="SSF54768">
    <property type="entry name" value="dsRNA-binding domain-like"/>
    <property type="match status" value="1"/>
</dbReference>
<dbReference type="GO" id="GO:0050660">
    <property type="term" value="F:flavin adenine dinucleotide binding"/>
    <property type="evidence" value="ECO:0007669"/>
    <property type="project" value="InterPro"/>
</dbReference>
<dbReference type="Pfam" id="PF00035">
    <property type="entry name" value="dsrm"/>
    <property type="match status" value="1"/>
</dbReference>
<dbReference type="OrthoDB" id="10262250at2759"/>
<dbReference type="PROSITE" id="PS01136">
    <property type="entry name" value="UPF0034"/>
    <property type="match status" value="1"/>
</dbReference>
<name>A0A1D1VWW8_RAMVA</name>
<keyword evidence="3" id="KW-0288">FMN</keyword>
<keyword evidence="8" id="KW-1185">Reference proteome</keyword>
<dbReference type="SMART" id="SM00358">
    <property type="entry name" value="DSRM"/>
    <property type="match status" value="1"/>
</dbReference>
<dbReference type="AlphaFoldDB" id="A0A1D1VWW8"/>
<proteinExistence type="predicted"/>
<dbReference type="InterPro" id="IPR013785">
    <property type="entry name" value="Aldolase_TIM"/>
</dbReference>
<sequence>MKRFKYDNDVILAPMVRMGTLPFRLLCLDYGCDIAYSEEIVDTKLLQCRRVENPVFGTIDYVHTDGEIIFRTHPDEAERVVLQIGTAVPEQAAAVAAMMERDIAGLDINMGCPKDYSVKGGMGAALLKNPELIEQILRQCRAVFSKSLTCKIRLLPRMEDTLELVKRIETTGVDALAVHGRTKEERPRHVNNCEAIRIIASTISIPVIANGGSADVHSYEDIEKFRLACGASSVMLARAVQRNPSLFRKEGQLPREQMISDYMKKAIDFDCSYRNTKYAIQQLFGDTSTPRGQQFLATRDFREICEIFHYEKYYDEQIRLRGRDPNDQSLEDRGAIIYASPTEKRPRDQCSEDGLIVSESLDYSPISKRLKRANNTHTPKSRLLEWCVGHGIDSASYEFTYAGRAFCGSVTVGKKTYTSTVPHRSKKDAEHACTVVALKHLIPGFEI</sequence>
<dbReference type="InterPro" id="IPR035587">
    <property type="entry name" value="DUS-like_FMN-bd"/>
</dbReference>
<evidence type="ECO:0000313" key="8">
    <source>
        <dbReference type="Proteomes" id="UP000186922"/>
    </source>
</evidence>
<keyword evidence="5" id="KW-0560">Oxidoreductase</keyword>
<reference evidence="7 8" key="1">
    <citation type="journal article" date="2016" name="Nat. Commun.">
        <title>Extremotolerant tardigrade genome and improved radiotolerance of human cultured cells by tardigrade-unique protein.</title>
        <authorList>
            <person name="Hashimoto T."/>
            <person name="Horikawa D.D."/>
            <person name="Saito Y."/>
            <person name="Kuwahara H."/>
            <person name="Kozuka-Hata H."/>
            <person name="Shin-I T."/>
            <person name="Minakuchi Y."/>
            <person name="Ohishi K."/>
            <person name="Motoyama A."/>
            <person name="Aizu T."/>
            <person name="Enomoto A."/>
            <person name="Kondo K."/>
            <person name="Tanaka S."/>
            <person name="Hara Y."/>
            <person name="Koshikawa S."/>
            <person name="Sagara H."/>
            <person name="Miura T."/>
            <person name="Yokobori S."/>
            <person name="Miyagawa K."/>
            <person name="Suzuki Y."/>
            <person name="Kubo T."/>
            <person name="Oyama M."/>
            <person name="Kohara Y."/>
            <person name="Fujiyama A."/>
            <person name="Arakawa K."/>
            <person name="Katayama T."/>
            <person name="Toyoda A."/>
            <person name="Kunieda T."/>
        </authorList>
    </citation>
    <scope>NUCLEOTIDE SEQUENCE [LARGE SCALE GENOMIC DNA]</scope>
    <source>
        <strain evidence="7 8">YOKOZUNA-1</strain>
    </source>
</reference>
<evidence type="ECO:0000256" key="5">
    <source>
        <dbReference type="ARBA" id="ARBA00023002"/>
    </source>
</evidence>
<evidence type="ECO:0000256" key="2">
    <source>
        <dbReference type="ARBA" id="ARBA00022630"/>
    </source>
</evidence>
<dbReference type="InterPro" id="IPR014720">
    <property type="entry name" value="dsRBD_dom"/>
</dbReference>
<keyword evidence="2" id="KW-0285">Flavoprotein</keyword>
<dbReference type="GO" id="GO:0017150">
    <property type="term" value="F:tRNA dihydrouridine synthase activity"/>
    <property type="evidence" value="ECO:0007669"/>
    <property type="project" value="InterPro"/>
</dbReference>
<dbReference type="Pfam" id="PF01207">
    <property type="entry name" value="Dus"/>
    <property type="match status" value="1"/>
</dbReference>
<comment type="cofactor">
    <cofactor evidence="1">
        <name>FMN</name>
        <dbReference type="ChEBI" id="CHEBI:58210"/>
    </cofactor>
</comment>
<comment type="caution">
    <text evidence="7">The sequence shown here is derived from an EMBL/GenBank/DDBJ whole genome shotgun (WGS) entry which is preliminary data.</text>
</comment>
<evidence type="ECO:0000256" key="3">
    <source>
        <dbReference type="ARBA" id="ARBA00022643"/>
    </source>
</evidence>
<evidence type="ECO:0000256" key="1">
    <source>
        <dbReference type="ARBA" id="ARBA00001917"/>
    </source>
</evidence>
<dbReference type="PANTHER" id="PTHR45936">
    <property type="entry name" value="TRNA-DIHYDROURIDINE(20) SYNTHASE [NAD(P)+]-LIKE"/>
    <property type="match status" value="1"/>
</dbReference>
<dbReference type="PANTHER" id="PTHR45936:SF1">
    <property type="entry name" value="TRNA-DIHYDROURIDINE(20) SYNTHASE [NAD(P)+]-LIKE"/>
    <property type="match status" value="1"/>
</dbReference>
<evidence type="ECO:0000259" key="6">
    <source>
        <dbReference type="SMART" id="SM00358"/>
    </source>
</evidence>
<gene>
    <name evidence="7" type="primary">RvY_16004-1</name>
    <name evidence="7" type="synonym">RvY_16004.1</name>
    <name evidence="7" type="ORF">RvY_16004</name>
</gene>
<evidence type="ECO:0000256" key="4">
    <source>
        <dbReference type="ARBA" id="ARBA00022694"/>
    </source>
</evidence>